<sequence>MFTTRTYLIYVHKICTNWANNYSNT</sequence>
<proteinExistence type="predicted"/>
<organism evidence="1">
    <name type="scientific">Lepeophtheirus salmonis</name>
    <name type="common">Salmon louse</name>
    <name type="synonym">Caligus salmonis</name>
    <dbReference type="NCBI Taxonomy" id="72036"/>
    <lineage>
        <taxon>Eukaryota</taxon>
        <taxon>Metazoa</taxon>
        <taxon>Ecdysozoa</taxon>
        <taxon>Arthropoda</taxon>
        <taxon>Crustacea</taxon>
        <taxon>Multicrustacea</taxon>
        <taxon>Hexanauplia</taxon>
        <taxon>Copepoda</taxon>
        <taxon>Siphonostomatoida</taxon>
        <taxon>Caligidae</taxon>
        <taxon>Lepeophtheirus</taxon>
    </lineage>
</organism>
<dbReference type="AlphaFoldDB" id="A0A0K2ULJ0"/>
<protein>
    <submittedName>
        <fullName evidence="1">Uncharacterized protein</fullName>
    </submittedName>
</protein>
<accession>A0A0K2ULJ0</accession>
<reference evidence="1" key="1">
    <citation type="submission" date="2014-05" db="EMBL/GenBank/DDBJ databases">
        <authorList>
            <person name="Chronopoulou M."/>
        </authorList>
    </citation>
    <scope>NUCLEOTIDE SEQUENCE</scope>
    <source>
        <tissue evidence="1">Whole organism</tissue>
    </source>
</reference>
<name>A0A0K2ULJ0_LEPSM</name>
<evidence type="ECO:0000313" key="1">
    <source>
        <dbReference type="EMBL" id="CDW38551.1"/>
    </source>
</evidence>
<dbReference type="EMBL" id="HACA01021190">
    <property type="protein sequence ID" value="CDW38551.1"/>
    <property type="molecule type" value="Transcribed_RNA"/>
</dbReference>